<feature type="region of interest" description="Disordered" evidence="3">
    <location>
        <begin position="618"/>
        <end position="667"/>
    </location>
</feature>
<dbReference type="SMART" id="SM00642">
    <property type="entry name" value="Aamy"/>
    <property type="match status" value="1"/>
</dbReference>
<dbReference type="GO" id="GO:0005975">
    <property type="term" value="P:carbohydrate metabolic process"/>
    <property type="evidence" value="ECO:0007669"/>
    <property type="project" value="InterPro"/>
</dbReference>
<evidence type="ECO:0000259" key="4">
    <source>
        <dbReference type="SMART" id="SM00642"/>
    </source>
</evidence>
<dbReference type="InterPro" id="IPR045857">
    <property type="entry name" value="O16G_dom_2"/>
</dbReference>
<dbReference type="SUPFAM" id="SSF51011">
    <property type="entry name" value="Glycosyl hydrolase domain"/>
    <property type="match status" value="1"/>
</dbReference>
<dbReference type="PANTHER" id="PTHR10357">
    <property type="entry name" value="ALPHA-AMYLASE FAMILY MEMBER"/>
    <property type="match status" value="1"/>
</dbReference>
<feature type="compositionally biased region" description="Basic and acidic residues" evidence="3">
    <location>
        <begin position="630"/>
        <end position="639"/>
    </location>
</feature>
<reference evidence="5" key="2">
    <citation type="journal article" date="2021" name="PeerJ">
        <title>Extensive microbial diversity within the chicken gut microbiome revealed by metagenomics and culture.</title>
        <authorList>
            <person name="Gilroy R."/>
            <person name="Ravi A."/>
            <person name="Getino M."/>
            <person name="Pursley I."/>
            <person name="Horton D.L."/>
            <person name="Alikhan N.F."/>
            <person name="Baker D."/>
            <person name="Gharbi K."/>
            <person name="Hall N."/>
            <person name="Watson M."/>
            <person name="Adriaenssens E.M."/>
            <person name="Foster-Nyarko E."/>
            <person name="Jarju S."/>
            <person name="Secka A."/>
            <person name="Antonio M."/>
            <person name="Oren A."/>
            <person name="Chaudhuri R.R."/>
            <person name="La Ragione R."/>
            <person name="Hildebrand F."/>
            <person name="Pallen M.J."/>
        </authorList>
    </citation>
    <scope>NUCLEOTIDE SEQUENCE</scope>
    <source>
        <strain evidence="5">ChiSxjej1B13-7958</strain>
    </source>
</reference>
<dbReference type="Proteomes" id="UP000824242">
    <property type="component" value="Unassembled WGS sequence"/>
</dbReference>
<gene>
    <name evidence="5" type="ORF">IAB89_06160</name>
</gene>
<dbReference type="SUPFAM" id="SSF51445">
    <property type="entry name" value="(Trans)glycosidases"/>
    <property type="match status" value="1"/>
</dbReference>
<feature type="domain" description="Glycosyl hydrolase family 13 catalytic" evidence="4">
    <location>
        <begin position="132"/>
        <end position="535"/>
    </location>
</feature>
<protein>
    <submittedName>
        <fullName evidence="5">Glycoside hydrolase family 13 protein</fullName>
    </submittedName>
</protein>
<dbReference type="GO" id="GO:0016798">
    <property type="term" value="F:hydrolase activity, acting on glycosyl bonds"/>
    <property type="evidence" value="ECO:0007669"/>
    <property type="project" value="UniProtKB-KW"/>
</dbReference>
<sequence length="667" mass="75962">MFHSINPQYRDPVGAVEEGTQIHFRITVSRDQRCSGARLVVSFDSGETETLNMFWCGMNGEAYEWWECHYTPPRAGLYFYEFYIDTWHGCLRLGRGFGGEDTLDPKAPKWQLTVYGKGFRTPDWLAGGVMYQIFPDRFYGSGVKKENVPADRTLREDWEGEPVWRPNEKGEVTNSDYFGGDLRGIEEKLPYLKSLGVTCVYLNPIFEAHSNHRYNTADYSRIDPLLGTREDFESLCRAAKRHGIRILLDGVFSHTGSDSIYFNREGRYPNPGAYQSKESPYYPWYSFQNWPQQYESWWGFITLPNVKENNPEYNRYINGEDGIVRSWIGRGASGWRLDVADELPDEFLDNLRAAVKEQDPDAMVLGEVWEDASTKSAYGQRRKYLLGTQLDSVMNYPFRDAILGFLTGADPACMMDRILSIVENYPSQVVRLLMNHIGTHDTERALTVLGGEPTGNRGREWQSTACLSPEQRQRGLRLLRLAAVLQFTLPGVPCVYYGDEAGMEGYKDPFNRRCYPWGKENKELIEWYRRLGAMRAFCPCLKEGALEPFHVGDHILSYFRYGDGDALFCAVNRGEHPKMLYVPHDWRGARVLFGTGADEDGGVFLPPYGCAILYLAAPEPQPEPEPESEPESRKEEAKEPQGAAEEPDLSSLSASELASRGPVSKRI</sequence>
<dbReference type="AlphaFoldDB" id="A0A9D1AMP8"/>
<reference evidence="5" key="1">
    <citation type="submission" date="2020-10" db="EMBL/GenBank/DDBJ databases">
        <authorList>
            <person name="Gilroy R."/>
        </authorList>
    </citation>
    <scope>NUCLEOTIDE SEQUENCE</scope>
    <source>
        <strain evidence="5">ChiSxjej1B13-7958</strain>
    </source>
</reference>
<dbReference type="Pfam" id="PF00128">
    <property type="entry name" value="Alpha-amylase"/>
    <property type="match status" value="1"/>
</dbReference>
<dbReference type="CDD" id="cd11338">
    <property type="entry name" value="AmyAc_CMD"/>
    <property type="match status" value="1"/>
</dbReference>
<evidence type="ECO:0000256" key="3">
    <source>
        <dbReference type="SAM" id="MobiDB-lite"/>
    </source>
</evidence>
<evidence type="ECO:0000256" key="1">
    <source>
        <dbReference type="ARBA" id="ARBA00022801"/>
    </source>
</evidence>
<comment type="caution">
    <text evidence="5">The sequence shown here is derived from an EMBL/GenBank/DDBJ whole genome shotgun (WGS) entry which is preliminary data.</text>
</comment>
<accession>A0A9D1AMP8</accession>
<dbReference type="InterPro" id="IPR006047">
    <property type="entry name" value="GH13_cat_dom"/>
</dbReference>
<dbReference type="Gene3D" id="3.20.20.80">
    <property type="entry name" value="Glycosidases"/>
    <property type="match status" value="1"/>
</dbReference>
<dbReference type="Gene3D" id="2.60.40.10">
    <property type="entry name" value="Immunoglobulins"/>
    <property type="match status" value="1"/>
</dbReference>
<evidence type="ECO:0000256" key="2">
    <source>
        <dbReference type="ARBA" id="ARBA00023295"/>
    </source>
</evidence>
<evidence type="ECO:0000313" key="6">
    <source>
        <dbReference type="Proteomes" id="UP000824242"/>
    </source>
</evidence>
<dbReference type="InterPro" id="IPR013783">
    <property type="entry name" value="Ig-like_fold"/>
</dbReference>
<keyword evidence="2" id="KW-0326">Glycosidase</keyword>
<keyword evidence="1 5" id="KW-0378">Hydrolase</keyword>
<dbReference type="PANTHER" id="PTHR10357:SF210">
    <property type="entry name" value="MALTODEXTRIN GLUCOSIDASE"/>
    <property type="match status" value="1"/>
</dbReference>
<dbReference type="InterPro" id="IPR017853">
    <property type="entry name" value="GH"/>
</dbReference>
<evidence type="ECO:0000313" key="5">
    <source>
        <dbReference type="EMBL" id="HIR47229.1"/>
    </source>
</evidence>
<proteinExistence type="predicted"/>
<dbReference type="Gene3D" id="3.90.400.10">
    <property type="entry name" value="Oligo-1,6-glucosidase, Domain 2"/>
    <property type="match status" value="1"/>
</dbReference>
<dbReference type="EMBL" id="DVGZ01000062">
    <property type="protein sequence ID" value="HIR47229.1"/>
    <property type="molecule type" value="Genomic_DNA"/>
</dbReference>
<feature type="compositionally biased region" description="Low complexity" evidence="3">
    <location>
        <begin position="649"/>
        <end position="659"/>
    </location>
</feature>
<name>A0A9D1AMP8_9FIRM</name>
<organism evidence="5 6">
    <name type="scientific">Candidatus Caccousia avicola</name>
    <dbReference type="NCBI Taxonomy" id="2840721"/>
    <lineage>
        <taxon>Bacteria</taxon>
        <taxon>Bacillati</taxon>
        <taxon>Bacillota</taxon>
        <taxon>Clostridia</taxon>
        <taxon>Eubacteriales</taxon>
        <taxon>Oscillospiraceae</taxon>
        <taxon>Oscillospiraceae incertae sedis</taxon>
        <taxon>Candidatus Caccousia</taxon>
    </lineage>
</organism>